<dbReference type="RefSeq" id="WP_212698952.1">
    <property type="nucleotide sequence ID" value="NZ_CP058650.1"/>
</dbReference>
<proteinExistence type="predicted"/>
<gene>
    <name evidence="1" type="ORF">HZI73_26260</name>
</gene>
<name>A0A8J8SJV5_9FIRM</name>
<organism evidence="1 2">
    <name type="scientific">Vallitalea pronyensis</name>
    <dbReference type="NCBI Taxonomy" id="1348613"/>
    <lineage>
        <taxon>Bacteria</taxon>
        <taxon>Bacillati</taxon>
        <taxon>Bacillota</taxon>
        <taxon>Clostridia</taxon>
        <taxon>Lachnospirales</taxon>
        <taxon>Vallitaleaceae</taxon>
        <taxon>Vallitalea</taxon>
    </lineage>
</organism>
<dbReference type="Proteomes" id="UP000683246">
    <property type="component" value="Plasmid pVpro"/>
</dbReference>
<reference evidence="1" key="1">
    <citation type="submission" date="2020-07" db="EMBL/GenBank/DDBJ databases">
        <title>Vallitalea pronyensis genome.</title>
        <authorList>
            <person name="Postec A."/>
        </authorList>
    </citation>
    <scope>NUCLEOTIDE SEQUENCE</scope>
    <source>
        <strain evidence="1">FatNI3</strain>
        <plasmid evidence="1">pVpro</plasmid>
    </source>
</reference>
<protein>
    <submittedName>
        <fullName evidence="1">Uncharacterized protein</fullName>
    </submittedName>
</protein>
<sequence length="82" mass="10202">MKLSAMSEKIKIDIINKCGLKHKKLCRYKIRLFHNIDNIELNIYRWKLVKTIYYPQEHFLFKELEDMIRENFLKRLKAKKWC</sequence>
<dbReference type="AlphaFoldDB" id="A0A8J8SJV5"/>
<keyword evidence="2" id="KW-1185">Reference proteome</keyword>
<geneLocation type="plasmid" evidence="1 2">
    <name>pVpro</name>
</geneLocation>
<evidence type="ECO:0000313" key="1">
    <source>
        <dbReference type="EMBL" id="QUI25919.1"/>
    </source>
</evidence>
<accession>A0A8J8SJV5</accession>
<dbReference type="EMBL" id="CP058650">
    <property type="protein sequence ID" value="QUI25919.1"/>
    <property type="molecule type" value="Genomic_DNA"/>
</dbReference>
<evidence type="ECO:0000313" key="2">
    <source>
        <dbReference type="Proteomes" id="UP000683246"/>
    </source>
</evidence>
<dbReference type="KEGG" id="vpy:HZI73_26260"/>
<keyword evidence="1" id="KW-0614">Plasmid</keyword>